<feature type="transmembrane region" description="Helical" evidence="21">
    <location>
        <begin position="41"/>
        <end position="63"/>
    </location>
</feature>
<dbReference type="Pfam" id="PF13442">
    <property type="entry name" value="Cytochrome_CBB3"/>
    <property type="match status" value="2"/>
</dbReference>
<feature type="domain" description="Cytochrome c" evidence="22">
    <location>
        <begin position="214"/>
        <end position="295"/>
    </location>
</feature>
<keyword evidence="9 21" id="KW-0812">Transmembrane</keyword>
<dbReference type="SUPFAM" id="SSF46626">
    <property type="entry name" value="Cytochrome c"/>
    <property type="match status" value="2"/>
</dbReference>
<evidence type="ECO:0000256" key="16">
    <source>
        <dbReference type="ARBA" id="ARBA00023004"/>
    </source>
</evidence>
<dbReference type="EMBL" id="BMLK01000003">
    <property type="protein sequence ID" value="GGN42970.1"/>
    <property type="molecule type" value="Genomic_DNA"/>
</dbReference>
<evidence type="ECO:0000256" key="9">
    <source>
        <dbReference type="ARBA" id="ARBA00022692"/>
    </source>
</evidence>
<evidence type="ECO:0000256" key="7">
    <source>
        <dbReference type="ARBA" id="ARBA00022617"/>
    </source>
</evidence>
<dbReference type="Gene3D" id="6.10.280.130">
    <property type="match status" value="1"/>
</dbReference>
<evidence type="ECO:0000256" key="1">
    <source>
        <dbReference type="ARBA" id="ARBA00004533"/>
    </source>
</evidence>
<comment type="subunit">
    <text evidence="19">Component of the cbb3-type cytochrome c oxidase.</text>
</comment>
<keyword evidence="10 19" id="KW-0479">Metal-binding</keyword>
<dbReference type="InterPro" id="IPR004678">
    <property type="entry name" value="Cyt_c_oxidase_cbb3_su3"/>
</dbReference>
<proteinExistence type="inferred from homology"/>
<keyword evidence="5 19" id="KW-1003">Cell membrane</keyword>
<comment type="caution">
    <text evidence="23">The sequence shown here is derived from an EMBL/GenBank/DDBJ whole genome shotgun (WGS) entry which is preliminary data.</text>
</comment>
<keyword evidence="11" id="KW-0677">Repeat</keyword>
<keyword evidence="6 19" id="KW-0997">Cell inner membrane</keyword>
<dbReference type="RefSeq" id="WP_188818271.1">
    <property type="nucleotide sequence ID" value="NZ_BMLK01000003.1"/>
</dbReference>
<keyword evidence="18 19" id="KW-0472">Membrane</keyword>
<evidence type="ECO:0000256" key="8">
    <source>
        <dbReference type="ARBA" id="ARBA00022660"/>
    </source>
</evidence>
<evidence type="ECO:0000256" key="3">
    <source>
        <dbReference type="ARBA" id="ARBA00006113"/>
    </source>
</evidence>
<dbReference type="Pfam" id="PF14715">
    <property type="entry name" value="FixP_N"/>
    <property type="match status" value="1"/>
</dbReference>
<dbReference type="PROSITE" id="PS51007">
    <property type="entry name" value="CYTC"/>
    <property type="match status" value="2"/>
</dbReference>
<dbReference type="PRINTS" id="PR00605">
    <property type="entry name" value="CYTCHROMECIC"/>
</dbReference>
<protein>
    <recommendedName>
        <fullName evidence="19">Cbb3-type cytochrome c oxidase subunit</fullName>
    </recommendedName>
</protein>
<dbReference type="InterPro" id="IPR036909">
    <property type="entry name" value="Cyt_c-like_dom_sf"/>
</dbReference>
<evidence type="ECO:0000313" key="23">
    <source>
        <dbReference type="EMBL" id="GGN42970.1"/>
    </source>
</evidence>
<dbReference type="InterPro" id="IPR050597">
    <property type="entry name" value="Cytochrome_c_Oxidase_Subunit"/>
</dbReference>
<keyword evidence="24" id="KW-1185">Reference proteome</keyword>
<evidence type="ECO:0000256" key="6">
    <source>
        <dbReference type="ARBA" id="ARBA00022519"/>
    </source>
</evidence>
<evidence type="ECO:0000256" key="15">
    <source>
        <dbReference type="ARBA" id="ARBA00023002"/>
    </source>
</evidence>
<accession>A0ABQ2JDB4</accession>
<evidence type="ECO:0000256" key="5">
    <source>
        <dbReference type="ARBA" id="ARBA00022475"/>
    </source>
</evidence>
<keyword evidence="8 19" id="KW-0679">Respiratory chain</keyword>
<evidence type="ECO:0000256" key="2">
    <source>
        <dbReference type="ARBA" id="ARBA00004673"/>
    </source>
</evidence>
<reference evidence="24" key="1">
    <citation type="journal article" date="2019" name="Int. J. Syst. Evol. Microbiol.">
        <title>The Global Catalogue of Microorganisms (GCM) 10K type strain sequencing project: providing services to taxonomists for standard genome sequencing and annotation.</title>
        <authorList>
            <consortium name="The Broad Institute Genomics Platform"/>
            <consortium name="The Broad Institute Genome Sequencing Center for Infectious Disease"/>
            <person name="Wu L."/>
            <person name="Ma J."/>
        </authorList>
    </citation>
    <scope>NUCLEOTIDE SEQUENCE [LARGE SCALE GENOMIC DNA]</scope>
    <source>
        <strain evidence="24">CGMCC 1.6784</strain>
    </source>
</reference>
<dbReference type="InterPro" id="IPR009056">
    <property type="entry name" value="Cyt_c-like_dom"/>
</dbReference>
<evidence type="ECO:0000256" key="11">
    <source>
        <dbReference type="ARBA" id="ARBA00022737"/>
    </source>
</evidence>
<evidence type="ECO:0000256" key="4">
    <source>
        <dbReference type="ARBA" id="ARBA00022448"/>
    </source>
</evidence>
<feature type="region of interest" description="Disordered" evidence="20">
    <location>
        <begin position="304"/>
        <end position="323"/>
    </location>
</feature>
<organism evidence="23 24">
    <name type="scientific">Novosphingobium indicum</name>
    <dbReference type="NCBI Taxonomy" id="462949"/>
    <lineage>
        <taxon>Bacteria</taxon>
        <taxon>Pseudomonadati</taxon>
        <taxon>Pseudomonadota</taxon>
        <taxon>Alphaproteobacteria</taxon>
        <taxon>Sphingomonadales</taxon>
        <taxon>Sphingomonadaceae</taxon>
        <taxon>Novosphingobium</taxon>
    </lineage>
</organism>
<feature type="region of interest" description="Disordered" evidence="20">
    <location>
        <begin position="1"/>
        <end position="21"/>
    </location>
</feature>
<dbReference type="Proteomes" id="UP000605099">
    <property type="component" value="Unassembled WGS sequence"/>
</dbReference>
<evidence type="ECO:0000256" key="13">
    <source>
        <dbReference type="ARBA" id="ARBA00022982"/>
    </source>
</evidence>
<feature type="compositionally biased region" description="Low complexity" evidence="20">
    <location>
        <begin position="307"/>
        <end position="323"/>
    </location>
</feature>
<dbReference type="NCBIfam" id="TIGR00782">
    <property type="entry name" value="ccoP"/>
    <property type="match status" value="1"/>
</dbReference>
<evidence type="ECO:0000256" key="17">
    <source>
        <dbReference type="ARBA" id="ARBA00023065"/>
    </source>
</evidence>
<dbReference type="PIRSF" id="PIRSF000006">
    <property type="entry name" value="Cbb3-Cox_fixP"/>
    <property type="match status" value="1"/>
</dbReference>
<keyword evidence="13 19" id="KW-0249">Electron transport</keyword>
<keyword evidence="15 19" id="KW-0560">Oxidoreductase</keyword>
<evidence type="ECO:0000256" key="14">
    <source>
        <dbReference type="ARBA" id="ARBA00022989"/>
    </source>
</evidence>
<comment type="subcellular location">
    <subcellularLocation>
        <location evidence="1 19">Cell inner membrane</location>
    </subcellularLocation>
</comment>
<dbReference type="PANTHER" id="PTHR33751">
    <property type="entry name" value="CBB3-TYPE CYTOCHROME C OXIDASE SUBUNIT FIXP"/>
    <property type="match status" value="1"/>
</dbReference>
<evidence type="ECO:0000313" key="24">
    <source>
        <dbReference type="Proteomes" id="UP000605099"/>
    </source>
</evidence>
<comment type="pathway">
    <text evidence="2 19">Energy metabolism; oxidative phosphorylation.</text>
</comment>
<evidence type="ECO:0000256" key="18">
    <source>
        <dbReference type="ARBA" id="ARBA00023136"/>
    </source>
</evidence>
<gene>
    <name evidence="23" type="primary">fixP</name>
    <name evidence="23" type="ORF">GCM10011349_06660</name>
</gene>
<evidence type="ECO:0000256" key="10">
    <source>
        <dbReference type="ARBA" id="ARBA00022723"/>
    </source>
</evidence>
<evidence type="ECO:0000256" key="21">
    <source>
        <dbReference type="SAM" id="Phobius"/>
    </source>
</evidence>
<comment type="cofactor">
    <cofactor evidence="19">
        <name>heme c</name>
        <dbReference type="ChEBI" id="CHEBI:61717"/>
    </cofactor>
    <text evidence="19">Binds 2 heme C groups per subunit.</text>
</comment>
<sequence length="323" mass="34259">MANADNKPAGAGRRIDEATNTETVGHEWDGIEELNTPLPRWWLWSFYACIVFAIGYCIAYPAWPMVHSATEGMLGWTSRGQLEKDLEAQQQERAKIVADLAITPIEKLPGKPALMRAAVAGGAAAFKVNCVQCHGAGAAGSSGYPNLNDDDWLWGGDLATIEQTLIHGIRQPGDADTRVSLMPAFGKDGLLTPAQIQDVTSYVLSLSGKEKASPASQRGAAIFEANCAVCHGAQGTGDRQFGAPNLADAIWLYAGNREAVSQQIGNPRHGVMPAWGERLDPVTIKMLAAYVHSLGGGEDFATVATPAQSEDQSEAAATETAAE</sequence>
<evidence type="ECO:0000259" key="22">
    <source>
        <dbReference type="PROSITE" id="PS51007"/>
    </source>
</evidence>
<dbReference type="InterPro" id="IPR038414">
    <property type="entry name" value="CcoP_N_sf"/>
</dbReference>
<keyword evidence="4 19" id="KW-0813">Transport</keyword>
<name>A0ABQ2JDB4_9SPHN</name>
<evidence type="ECO:0000256" key="20">
    <source>
        <dbReference type="SAM" id="MobiDB-lite"/>
    </source>
</evidence>
<keyword evidence="16 19" id="KW-0408">Iron</keyword>
<evidence type="ECO:0000256" key="12">
    <source>
        <dbReference type="ARBA" id="ARBA00022781"/>
    </source>
</evidence>
<dbReference type="InterPro" id="IPR032858">
    <property type="entry name" value="CcoP_N"/>
</dbReference>
<keyword evidence="12 19" id="KW-0375">Hydrogen ion transport</keyword>
<comment type="similarity">
    <text evidence="3 19">Belongs to the CcoP / FixP family.</text>
</comment>
<evidence type="ECO:0000256" key="19">
    <source>
        <dbReference type="PIRNR" id="PIRNR000006"/>
    </source>
</evidence>
<keyword evidence="17 19" id="KW-0406">Ion transport</keyword>
<keyword evidence="7 19" id="KW-0349">Heme</keyword>
<keyword evidence="14 21" id="KW-1133">Transmembrane helix</keyword>
<comment type="function">
    <text evidence="19">C-type cytochrome. Part of the cbb3-type cytochrome c oxidase complex.</text>
</comment>
<dbReference type="Gene3D" id="1.10.760.10">
    <property type="entry name" value="Cytochrome c-like domain"/>
    <property type="match status" value="2"/>
</dbReference>
<dbReference type="InterPro" id="IPR008168">
    <property type="entry name" value="Cyt_C_IC"/>
</dbReference>
<dbReference type="PANTHER" id="PTHR33751:SF1">
    <property type="entry name" value="CBB3-TYPE CYTOCHROME C OXIDASE SUBUNIT FIXP"/>
    <property type="match status" value="1"/>
</dbReference>
<feature type="domain" description="Cytochrome c" evidence="22">
    <location>
        <begin position="117"/>
        <end position="207"/>
    </location>
</feature>